<evidence type="ECO:0000256" key="17">
    <source>
        <dbReference type="SAM" id="MobiDB-lite"/>
    </source>
</evidence>
<accession>A0A0V1LCP5</accession>
<dbReference type="GO" id="GO:0006289">
    <property type="term" value="P:nucleotide-excision repair"/>
    <property type="evidence" value="ECO:0007669"/>
    <property type="project" value="InterPro"/>
</dbReference>
<dbReference type="InterPro" id="IPR032830">
    <property type="entry name" value="XPB/Ssl2_N"/>
</dbReference>
<evidence type="ECO:0000256" key="5">
    <source>
        <dbReference type="ARBA" id="ARBA00022801"/>
    </source>
</evidence>
<evidence type="ECO:0000313" key="19">
    <source>
        <dbReference type="EMBL" id="KRZ57272.1"/>
    </source>
</evidence>
<dbReference type="InterPro" id="IPR001161">
    <property type="entry name" value="XPB/Ssl2"/>
</dbReference>
<evidence type="ECO:0000256" key="11">
    <source>
        <dbReference type="ARBA" id="ARBA00023242"/>
    </source>
</evidence>
<feature type="compositionally biased region" description="Basic residues" evidence="17">
    <location>
        <begin position="1432"/>
        <end position="1442"/>
    </location>
</feature>
<dbReference type="SUPFAM" id="SSF52540">
    <property type="entry name" value="P-loop containing nucleoside triphosphate hydrolases"/>
    <property type="match status" value="2"/>
</dbReference>
<dbReference type="EMBL" id="JYDW01000078">
    <property type="protein sequence ID" value="KRZ57272.1"/>
    <property type="molecule type" value="Genomic_DNA"/>
</dbReference>
<dbReference type="PANTHER" id="PTHR11274:SF0">
    <property type="entry name" value="GENERAL TRANSCRIPTION AND DNA REPAIR FACTOR IIH HELICASE SUBUNIT XPB"/>
    <property type="match status" value="1"/>
</dbReference>
<comment type="catalytic activity">
    <reaction evidence="12">
        <text>Couples ATP hydrolysis with the unwinding of duplex DNA by translocating in the 3'-5' direction.</text>
        <dbReference type="EC" id="5.6.2.4"/>
    </reaction>
</comment>
<evidence type="ECO:0000256" key="6">
    <source>
        <dbReference type="ARBA" id="ARBA00022806"/>
    </source>
</evidence>
<dbReference type="GO" id="GO:0000112">
    <property type="term" value="C:nucleotide-excision repair factor 3 complex"/>
    <property type="evidence" value="ECO:0007669"/>
    <property type="project" value="TreeGrafter"/>
</dbReference>
<keyword evidence="20" id="KW-1185">Reference proteome</keyword>
<evidence type="ECO:0000256" key="8">
    <source>
        <dbReference type="ARBA" id="ARBA00023125"/>
    </source>
</evidence>
<evidence type="ECO:0000259" key="18">
    <source>
        <dbReference type="PROSITE" id="PS51192"/>
    </source>
</evidence>
<dbReference type="Pfam" id="PF16203">
    <property type="entry name" value="ERCC3_RAD25_C"/>
    <property type="match status" value="1"/>
</dbReference>
<sequence length="1472" mass="164121">MEKVGSRELSRSGKRNRSKWEVYDPSFCNDNKNADDIALVEDELAAVPDVASKKISETVHSDEFGAKDYRNQMPLKADHQFRPLWIAPDGHVFLESFSPVYKHAHDFLIAIAEPVCRPEFIHEYQLTAYSLYAAVSVGLQTQDIIDYLDRLSKTELPSGIVEFIKLCTLSYGKVKLVLKENRYFVESTHSNAIQKLVKDPIIRSCISLDVSVTKIGVDSVEKEEKAQAGGEQDCQEDSHSPSSVDPLQQCSDEMASYIKLLEKVDDEEEAVGKELELFTFEVYQESIETLQKRCIEIEHPLLAEYDFRNDTSNPNLCIDLKPSAVLRPYQEKSLRKMFGNSRARSGVIVLPCGAGKSLVGVTACCTVNKRCLCLCNSNVSVQQWRNQFKMWSTADDSKIVRFTRESGDHAPSGNRANAPVICISTYSMIAYQGRRSFEAEQMMQYIRQQEWGLILLDEVHTIPAKMFRRVLTIVHSHCKLGLTATLVREDDKITDLNFLIGPKLYEANWMELQKQGYIARVQCAEVWCPVTAEFYDYYLTSKISVKLLLAVMNPNKFRICQFLVKYHERRNDKIIVFSDNVFALKKYAIAMERPFLYGDTSQNERMQILQNFQFNPRVNTIFVSKANVLIQISAHGGSRRQEAQRLGRILRAKRGGSCSDQFNAFFYSLVSQDTLEMSYGRRRQRFLINQGYSYKVITNLVGMEQETLLYSTKEEQLGLLHQVLSASDADAEEENVPEDGVDAVAKPANSKFARKQGSMSSISGAQNQAYLHSDTSARTSNKERHPLFKNGLLRGSNSVGVLSSVGNSVRQVKLLKRPAEAEKGKKRRKKPPPVGAGKLLKGRSVDRGVLMRRVSRAKRKVFHIKEFIGNALNDPNATYDVVNSYELQLSQVSANGEKLQKSQGERREEEEEANNVVSKSAATVNSGQAAQEAAVDDRQSLPDVVLHDDAGSEKEEKEEADNVVSESATTVNSGQVAQEAAVDDRQSLPDVVLFDDAGSEKEEKEEADNVVSKSAATVNSGQAAQEAAVNDRQSLPDVVLFGDAGSEEEEKEADNVVSESATTVNSGQAAQEAAGVHEGQSLPKTALLSDTVDLSNEPALSEKSRGRPEKEKINMTSIEKVVSENNRLLPINPGDNVALSYSVVASPENNKEKMIKRLSKMFKKMSRDKNILIVTGASDVSSGSEKAKSGKRLSKLKELKWTNENYAVGGEAMTFSNVEERAKDLAVGKTKSESKISNFEESRNEVHEKACAKLAPVDMKFVKEKSPSLKADRKDAGRISCENKSFDVKPFSETSALGIASKDGRQNVKKEPLSQKNEESNDGDDNLESASITIENDYFSSGISNKDMELYLLTLVRRMHDNKQAKGKTAGHSEEVAKYRKALETDEVSSVSDNQKGALAEDDSSDNGEPSFKEVHPAGFEKISKEKKKAVFNKAKAKKKPAVRPVKLLLRTSKQRHKKKSSKSIDEKEKKQ</sequence>
<feature type="region of interest" description="Disordered" evidence="17">
    <location>
        <begin position="225"/>
        <end position="246"/>
    </location>
</feature>
<dbReference type="PANTHER" id="PTHR11274">
    <property type="entry name" value="RAD25/XP-B DNA REPAIR HELICASE"/>
    <property type="match status" value="1"/>
</dbReference>
<keyword evidence="3" id="KW-0547">Nucleotide-binding</keyword>
<dbReference type="GO" id="GO:0006367">
    <property type="term" value="P:transcription initiation at RNA polymerase II promoter"/>
    <property type="evidence" value="ECO:0007669"/>
    <property type="project" value="InterPro"/>
</dbReference>
<dbReference type="GO" id="GO:0003677">
    <property type="term" value="F:DNA binding"/>
    <property type="evidence" value="ECO:0007669"/>
    <property type="project" value="UniProtKB-KW"/>
</dbReference>
<feature type="region of interest" description="Disordered" evidence="17">
    <location>
        <begin position="1297"/>
        <end position="1328"/>
    </location>
</feature>
<evidence type="ECO:0000256" key="9">
    <source>
        <dbReference type="ARBA" id="ARBA00023204"/>
    </source>
</evidence>
<keyword evidence="10" id="KW-0413">Isomerase</keyword>
<dbReference type="PROSITE" id="PS51192">
    <property type="entry name" value="HELICASE_ATP_BIND_1"/>
    <property type="match status" value="1"/>
</dbReference>
<dbReference type="NCBIfam" id="TIGR00603">
    <property type="entry name" value="rad25"/>
    <property type="match status" value="1"/>
</dbReference>
<evidence type="ECO:0000256" key="16">
    <source>
        <dbReference type="ARBA" id="ARBA00048988"/>
    </source>
</evidence>
<feature type="compositionally biased region" description="Basic and acidic residues" evidence="17">
    <location>
        <begin position="1100"/>
        <end position="1111"/>
    </location>
</feature>
<evidence type="ECO:0000256" key="7">
    <source>
        <dbReference type="ARBA" id="ARBA00022840"/>
    </source>
</evidence>
<dbReference type="FunFam" id="3.40.50.300:FF:000117">
    <property type="entry name" value="Putative DNA repair helicase rad25"/>
    <property type="match status" value="1"/>
</dbReference>
<evidence type="ECO:0000256" key="13">
    <source>
        <dbReference type="ARBA" id="ARBA00034808"/>
    </source>
</evidence>
<feature type="compositionally biased region" description="Basic and acidic residues" evidence="17">
    <location>
        <begin position="1463"/>
        <end position="1472"/>
    </location>
</feature>
<evidence type="ECO:0000256" key="3">
    <source>
        <dbReference type="ARBA" id="ARBA00022741"/>
    </source>
</evidence>
<dbReference type="GO" id="GO:0005675">
    <property type="term" value="C:transcription factor TFIIH holo complex"/>
    <property type="evidence" value="ECO:0007669"/>
    <property type="project" value="TreeGrafter"/>
</dbReference>
<keyword evidence="8" id="KW-0238">DNA-binding</keyword>
<feature type="domain" description="Helicase ATP-binding" evidence="18">
    <location>
        <begin position="337"/>
        <end position="504"/>
    </location>
</feature>
<keyword evidence="4" id="KW-0227">DNA damage</keyword>
<organism evidence="19 20">
    <name type="scientific">Trichinella nativa</name>
    <dbReference type="NCBI Taxonomy" id="6335"/>
    <lineage>
        <taxon>Eukaryota</taxon>
        <taxon>Metazoa</taxon>
        <taxon>Ecdysozoa</taxon>
        <taxon>Nematoda</taxon>
        <taxon>Enoplea</taxon>
        <taxon>Dorylaimia</taxon>
        <taxon>Trichinellida</taxon>
        <taxon>Trichinellidae</taxon>
        <taxon>Trichinella</taxon>
    </lineage>
</organism>
<dbReference type="CDD" id="cd18789">
    <property type="entry name" value="SF2_C_XPB"/>
    <property type="match status" value="1"/>
</dbReference>
<keyword evidence="11" id="KW-0539">Nucleus</keyword>
<dbReference type="PRINTS" id="PR00851">
    <property type="entry name" value="XRODRMPGMNTB"/>
</dbReference>
<keyword evidence="7" id="KW-0067">ATP-binding</keyword>
<name>A0A0V1LCP5_9BILA</name>
<feature type="compositionally biased region" description="Basic and acidic residues" evidence="17">
    <location>
        <begin position="935"/>
        <end position="957"/>
    </location>
</feature>
<feature type="region of interest" description="Disordered" evidence="17">
    <location>
        <begin position="996"/>
        <end position="1111"/>
    </location>
</feature>
<gene>
    <name evidence="19" type="primary">hay</name>
    <name evidence="19" type="ORF">T02_2781</name>
</gene>
<keyword evidence="9" id="KW-0234">DNA repair</keyword>
<comment type="subcellular location">
    <subcellularLocation>
        <location evidence="1">Nucleus</location>
    </subcellularLocation>
</comment>
<evidence type="ECO:0000313" key="20">
    <source>
        <dbReference type="Proteomes" id="UP000054721"/>
    </source>
</evidence>
<evidence type="ECO:0000256" key="2">
    <source>
        <dbReference type="ARBA" id="ARBA00006637"/>
    </source>
</evidence>
<dbReference type="GO" id="GO:0016787">
    <property type="term" value="F:hydrolase activity"/>
    <property type="evidence" value="ECO:0007669"/>
    <property type="project" value="UniProtKB-KW"/>
</dbReference>
<dbReference type="SMART" id="SM00487">
    <property type="entry name" value="DEXDc"/>
    <property type="match status" value="1"/>
</dbReference>
<dbReference type="GO" id="GO:0005524">
    <property type="term" value="F:ATP binding"/>
    <property type="evidence" value="ECO:0007669"/>
    <property type="project" value="UniProtKB-KW"/>
</dbReference>
<feature type="compositionally biased region" description="Basic and acidic residues" evidence="17">
    <location>
        <begin position="898"/>
        <end position="907"/>
    </location>
</feature>
<feature type="compositionally biased region" description="Basic residues" evidence="17">
    <location>
        <begin position="1453"/>
        <end position="1462"/>
    </location>
</feature>
<comment type="caution">
    <text evidence="19">The sequence shown here is derived from an EMBL/GenBank/DDBJ whole genome shotgun (WGS) entry which is preliminary data.</text>
</comment>
<evidence type="ECO:0000256" key="14">
    <source>
        <dbReference type="ARBA" id="ARBA00044799"/>
    </source>
</evidence>
<feature type="region of interest" description="Disordered" evidence="17">
    <location>
        <begin position="1432"/>
        <end position="1472"/>
    </location>
</feature>
<dbReference type="InterPro" id="IPR014001">
    <property type="entry name" value="Helicase_ATP-bd"/>
</dbReference>
<reference evidence="19 20" key="1">
    <citation type="submission" date="2015-05" db="EMBL/GenBank/DDBJ databases">
        <title>Evolution of Trichinella species and genotypes.</title>
        <authorList>
            <person name="Korhonen P.K."/>
            <person name="Edoardo P."/>
            <person name="Giuseppe L.R."/>
            <person name="Gasser R.B."/>
        </authorList>
    </citation>
    <scope>NUCLEOTIDE SEQUENCE [LARGE SCALE GENOMIC DNA]</scope>
    <source>
        <strain evidence="19">ISS10</strain>
    </source>
</reference>
<dbReference type="InterPro" id="IPR006935">
    <property type="entry name" value="Helicase/UvrB_N"/>
</dbReference>
<dbReference type="Gene3D" id="3.40.50.300">
    <property type="entry name" value="P-loop containing nucleotide triphosphate hydrolases"/>
    <property type="match status" value="2"/>
</dbReference>
<dbReference type="CDD" id="cd18029">
    <property type="entry name" value="DEXHc_XPB"/>
    <property type="match status" value="1"/>
</dbReference>
<dbReference type="OrthoDB" id="10262986at2759"/>
<feature type="region of interest" description="Disordered" evidence="17">
    <location>
        <begin position="894"/>
        <end position="974"/>
    </location>
</feature>
<dbReference type="EC" id="5.6.2.4" evidence="13"/>
<dbReference type="Pfam" id="PF04851">
    <property type="entry name" value="ResIII"/>
    <property type="match status" value="1"/>
</dbReference>
<feature type="region of interest" description="Disordered" evidence="17">
    <location>
        <begin position="1380"/>
        <end position="1420"/>
    </location>
</feature>
<feature type="compositionally biased region" description="Polar residues" evidence="17">
    <location>
        <begin position="1057"/>
        <end position="1069"/>
    </location>
</feature>
<dbReference type="Proteomes" id="UP000054721">
    <property type="component" value="Unassembled WGS sequence"/>
</dbReference>
<evidence type="ECO:0000256" key="4">
    <source>
        <dbReference type="ARBA" id="ARBA00022763"/>
    </source>
</evidence>
<dbReference type="InterPro" id="IPR032438">
    <property type="entry name" value="ERCC3_RAD25_C"/>
</dbReference>
<evidence type="ECO:0000256" key="1">
    <source>
        <dbReference type="ARBA" id="ARBA00004123"/>
    </source>
</evidence>
<evidence type="ECO:0000256" key="15">
    <source>
        <dbReference type="ARBA" id="ARBA00044810"/>
    </source>
</evidence>
<evidence type="ECO:0000256" key="10">
    <source>
        <dbReference type="ARBA" id="ARBA00023235"/>
    </source>
</evidence>
<dbReference type="GO" id="GO:0043138">
    <property type="term" value="F:3'-5' DNA helicase activity"/>
    <property type="evidence" value="ECO:0007669"/>
    <property type="project" value="UniProtKB-EC"/>
</dbReference>
<keyword evidence="6" id="KW-0347">Helicase</keyword>
<comment type="catalytic activity">
    <reaction evidence="16">
        <text>ATP + H2O = ADP + phosphate + H(+)</text>
        <dbReference type="Rhea" id="RHEA:13065"/>
        <dbReference type="ChEBI" id="CHEBI:15377"/>
        <dbReference type="ChEBI" id="CHEBI:15378"/>
        <dbReference type="ChEBI" id="CHEBI:30616"/>
        <dbReference type="ChEBI" id="CHEBI:43474"/>
        <dbReference type="ChEBI" id="CHEBI:456216"/>
        <dbReference type="EC" id="5.6.2.4"/>
    </reaction>
</comment>
<keyword evidence="5" id="KW-0378">Hydrolase</keyword>
<dbReference type="STRING" id="6335.A0A0V1LCP5"/>
<feature type="compositionally biased region" description="Polar residues" evidence="17">
    <location>
        <begin position="1011"/>
        <end position="1023"/>
    </location>
</feature>
<dbReference type="FunFam" id="3.40.50.300:FF:000077">
    <property type="entry name" value="Probable DNA repair helicase RAD25"/>
    <property type="match status" value="1"/>
</dbReference>
<proteinExistence type="inferred from homology"/>
<dbReference type="InterPro" id="IPR050615">
    <property type="entry name" value="ATP-dep_DNA_Helicase"/>
</dbReference>
<feature type="compositionally biased region" description="Polar residues" evidence="17">
    <location>
        <begin position="915"/>
        <end position="929"/>
    </location>
</feature>
<dbReference type="Pfam" id="PF13625">
    <property type="entry name" value="Helicase_C_3"/>
    <property type="match status" value="1"/>
</dbReference>
<dbReference type="GO" id="GO:0097550">
    <property type="term" value="C:transcription preinitiation complex"/>
    <property type="evidence" value="ECO:0007669"/>
    <property type="project" value="TreeGrafter"/>
</dbReference>
<comment type="similarity">
    <text evidence="2">Belongs to the helicase family. RAD25/XPB subfamily.</text>
</comment>
<feature type="region of interest" description="Disordered" evidence="17">
    <location>
        <begin position="816"/>
        <end position="841"/>
    </location>
</feature>
<feature type="compositionally biased region" description="Polar residues" evidence="17">
    <location>
        <begin position="964"/>
        <end position="974"/>
    </location>
</feature>
<protein>
    <recommendedName>
        <fullName evidence="14">General transcription and DNA repair factor IIH helicase/translocase subunit XPB</fullName>
        <ecNumber evidence="13">5.6.2.4</ecNumber>
    </recommendedName>
    <alternativeName>
        <fullName evidence="15">DNA 3'-5' helicase/translocase XPB</fullName>
    </alternativeName>
</protein>
<dbReference type="InterPro" id="IPR027417">
    <property type="entry name" value="P-loop_NTPase"/>
</dbReference>
<evidence type="ECO:0000256" key="12">
    <source>
        <dbReference type="ARBA" id="ARBA00034617"/>
    </source>
</evidence>
<feature type="compositionally biased region" description="Basic and acidic residues" evidence="17">
    <location>
        <begin position="1302"/>
        <end position="1319"/>
    </location>
</feature>